<feature type="domain" description="Alginate export" evidence="2">
    <location>
        <begin position="59"/>
        <end position="163"/>
    </location>
</feature>
<keyword evidence="4" id="KW-1185">Reference proteome</keyword>
<dbReference type="Pfam" id="PF13372">
    <property type="entry name" value="Alginate_exp"/>
    <property type="match status" value="1"/>
</dbReference>
<name>A0A4Q6Y097_9SPHN</name>
<dbReference type="EMBL" id="SGIS01000033">
    <property type="protein sequence ID" value="RZF63044.1"/>
    <property type="molecule type" value="Genomic_DNA"/>
</dbReference>
<dbReference type="Proteomes" id="UP000292085">
    <property type="component" value="Unassembled WGS sequence"/>
</dbReference>
<evidence type="ECO:0000313" key="4">
    <source>
        <dbReference type="Proteomes" id="UP000292085"/>
    </source>
</evidence>
<evidence type="ECO:0000259" key="2">
    <source>
        <dbReference type="Pfam" id="PF13372"/>
    </source>
</evidence>
<organism evidence="3 4">
    <name type="scientific">Sphingomonas populi</name>
    <dbReference type="NCBI Taxonomy" id="2484750"/>
    <lineage>
        <taxon>Bacteria</taxon>
        <taxon>Pseudomonadati</taxon>
        <taxon>Pseudomonadota</taxon>
        <taxon>Alphaproteobacteria</taxon>
        <taxon>Sphingomonadales</taxon>
        <taxon>Sphingomonadaceae</taxon>
        <taxon>Sphingomonas</taxon>
    </lineage>
</organism>
<evidence type="ECO:0000313" key="3">
    <source>
        <dbReference type="EMBL" id="RZF63044.1"/>
    </source>
</evidence>
<accession>A0A4Q6Y097</accession>
<dbReference type="InterPro" id="IPR023614">
    <property type="entry name" value="Porin_dom_sf"/>
</dbReference>
<dbReference type="AlphaFoldDB" id="A0A4Q6Y097"/>
<protein>
    <recommendedName>
        <fullName evidence="2">Alginate export domain-containing protein</fullName>
    </recommendedName>
</protein>
<proteinExistence type="predicted"/>
<dbReference type="InterPro" id="IPR025388">
    <property type="entry name" value="Alginate_export_dom"/>
</dbReference>
<gene>
    <name evidence="3" type="ORF">EWE75_18235</name>
</gene>
<comment type="caution">
    <text evidence="3">The sequence shown here is derived from an EMBL/GenBank/DDBJ whole genome shotgun (WGS) entry which is preliminary data.</text>
</comment>
<keyword evidence="1" id="KW-0732">Signal</keyword>
<evidence type="ECO:0000256" key="1">
    <source>
        <dbReference type="SAM" id="SignalP"/>
    </source>
</evidence>
<dbReference type="Gene3D" id="2.40.160.10">
    <property type="entry name" value="Porin"/>
    <property type="match status" value="1"/>
</dbReference>
<feature type="signal peptide" evidence="1">
    <location>
        <begin position="1"/>
        <end position="23"/>
    </location>
</feature>
<dbReference type="OrthoDB" id="9767539at2"/>
<feature type="chain" id="PRO_5020884997" description="Alginate export domain-containing protein" evidence="1">
    <location>
        <begin position="24"/>
        <end position="410"/>
    </location>
</feature>
<sequence length="410" mass="43795">MKDVVASALALAACVAGASAAQAQEIVLKPLIDARLRYEHVDQQGIADTADAVTLRVRSGVQASTGPFSALVEAESMLAIGPHYNDGYNGKPLPVVGDAQNIELNRAQLRYADHGVALTAGRQLVTLGDQRFVGSASWRQNQRTFDAVRGQWTVVPDLSVDATYAWSERDITGIQGTPARPQAIGGNFWFGNVAYAMPLGTLTGFAYLIDERSNGIAGARLSSQTYGGRYAGNHKLGGGGWTLGYIASVARQSDYARNPNRYAATYWLGEATLSRKALSGTLGYEVLGAARGGAAGTALTSVQTPLGSIFGFQGWADKFATTPPDGVRDGYATLGATWKHAGLVSSYGIGATVHRFDSDRAARHYGDELDLIAQAKIARYTVAARYAHYRADTFATDTDKLWLSVDWVFN</sequence>
<reference evidence="3 4" key="1">
    <citation type="submission" date="2019-02" db="EMBL/GenBank/DDBJ databases">
        <authorList>
            <person name="Li Y."/>
        </authorList>
    </citation>
    <scope>NUCLEOTIDE SEQUENCE [LARGE SCALE GENOMIC DNA]</scope>
    <source>
        <strain evidence="3 4">3-7</strain>
    </source>
</reference>
<dbReference type="RefSeq" id="WP_130159538.1">
    <property type="nucleotide sequence ID" value="NZ_SGIS01000033.1"/>
</dbReference>